<comment type="caution">
    <text evidence="1">The sequence shown here is derived from an EMBL/GenBank/DDBJ whole genome shotgun (WGS) entry which is preliminary data.</text>
</comment>
<sequence>MSFCWAAYLAWEPAVSSGLPPPSTKPANRELIPEGAVQGDFDGDGTAEYVWLVPPKIDSTDVDCVGECTSYLTSSNPALRPYVLQTAIGGMLAVYHHLGAGRRDYVGIAPAWFMGCWSRYFVLTYRPSGGQLGVKPFSTHCDQWEHDSIPIARDSAHAGHVLIHYTDMAAGDFAVKTKSVPLQ</sequence>
<protein>
    <recommendedName>
        <fullName evidence="3">VCBS repeat-containing protein</fullName>
    </recommendedName>
</protein>
<organism evidence="1 2">
    <name type="scientific">Hymenobacter ginkgonis</name>
    <dbReference type="NCBI Taxonomy" id="2682976"/>
    <lineage>
        <taxon>Bacteria</taxon>
        <taxon>Pseudomonadati</taxon>
        <taxon>Bacteroidota</taxon>
        <taxon>Cytophagia</taxon>
        <taxon>Cytophagales</taxon>
        <taxon>Hymenobacteraceae</taxon>
        <taxon>Hymenobacter</taxon>
    </lineage>
</organism>
<dbReference type="EMBL" id="WQKZ01000002">
    <property type="protein sequence ID" value="MVN76070.1"/>
    <property type="molecule type" value="Genomic_DNA"/>
</dbReference>
<accession>A0A7K1TCF6</accession>
<evidence type="ECO:0008006" key="3">
    <source>
        <dbReference type="Google" id="ProtNLM"/>
    </source>
</evidence>
<evidence type="ECO:0000313" key="2">
    <source>
        <dbReference type="Proteomes" id="UP000441336"/>
    </source>
</evidence>
<name>A0A7K1TCF6_9BACT</name>
<dbReference type="Proteomes" id="UP000441336">
    <property type="component" value="Unassembled WGS sequence"/>
</dbReference>
<keyword evidence="2" id="KW-1185">Reference proteome</keyword>
<dbReference type="AlphaFoldDB" id="A0A7K1TCF6"/>
<reference evidence="1 2" key="1">
    <citation type="submission" date="2019-12" db="EMBL/GenBank/DDBJ databases">
        <title>Hymenobacter sp. HMF4947 Genome sequencing and assembly.</title>
        <authorList>
            <person name="Kang H."/>
            <person name="Cha I."/>
            <person name="Kim H."/>
            <person name="Joh K."/>
        </authorList>
    </citation>
    <scope>NUCLEOTIDE SEQUENCE [LARGE SCALE GENOMIC DNA]</scope>
    <source>
        <strain evidence="1 2">HMF4947</strain>
    </source>
</reference>
<proteinExistence type="predicted"/>
<dbReference type="RefSeq" id="WP_157563552.1">
    <property type="nucleotide sequence ID" value="NZ_WQKZ01000002.1"/>
</dbReference>
<evidence type="ECO:0000313" key="1">
    <source>
        <dbReference type="EMBL" id="MVN76070.1"/>
    </source>
</evidence>
<gene>
    <name evidence="1" type="ORF">GO988_07010</name>
</gene>